<proteinExistence type="predicted"/>
<organism evidence="1 2">
    <name type="scientific">Boeremia exigua</name>
    <dbReference type="NCBI Taxonomy" id="749465"/>
    <lineage>
        <taxon>Eukaryota</taxon>
        <taxon>Fungi</taxon>
        <taxon>Dikarya</taxon>
        <taxon>Ascomycota</taxon>
        <taxon>Pezizomycotina</taxon>
        <taxon>Dothideomycetes</taxon>
        <taxon>Pleosporomycetidae</taxon>
        <taxon>Pleosporales</taxon>
        <taxon>Pleosporineae</taxon>
        <taxon>Didymellaceae</taxon>
        <taxon>Boeremia</taxon>
    </lineage>
</organism>
<reference evidence="1" key="1">
    <citation type="submission" date="2022-11" db="EMBL/GenBank/DDBJ databases">
        <title>Genome Sequence of Boeremia exigua.</title>
        <authorList>
            <person name="Buettner E."/>
        </authorList>
    </citation>
    <scope>NUCLEOTIDE SEQUENCE</scope>
    <source>
        <strain evidence="1">CU02</strain>
    </source>
</reference>
<name>A0ACC2IFU9_9PLEO</name>
<gene>
    <name evidence="1" type="ORF">OPT61_g3964</name>
</gene>
<keyword evidence="2" id="KW-1185">Reference proteome</keyword>
<evidence type="ECO:0000313" key="1">
    <source>
        <dbReference type="EMBL" id="KAJ8114063.1"/>
    </source>
</evidence>
<protein>
    <submittedName>
        <fullName evidence="1">Uncharacterized protein</fullName>
    </submittedName>
</protein>
<dbReference type="Proteomes" id="UP001153331">
    <property type="component" value="Unassembled WGS sequence"/>
</dbReference>
<comment type="caution">
    <text evidence="1">The sequence shown here is derived from an EMBL/GenBank/DDBJ whole genome shotgun (WGS) entry which is preliminary data.</text>
</comment>
<dbReference type="EMBL" id="JAPHNI010000215">
    <property type="protein sequence ID" value="KAJ8114063.1"/>
    <property type="molecule type" value="Genomic_DNA"/>
</dbReference>
<sequence length="597" mass="63582">MAVGIGVNEIVDSEEEPLTSSPTAVSDAAVDKPSATARQDAQAMACSHQDSTEHIANVFSSRTDCLDADPEQPSMDFEKTSVDHSNLQPVHQAETNDDSTCTTSTEVKAGLSSPQTSRDTIGLDQRCRYDNEYEHDASVESRNTAPLHETQTITAPDEHMSTPLTARNRVSDACTDQQMHPQDPPVDDTSSDRLDSPVDTTRSNATCSDSTLSNSAIAIAHAFSGGHEIVQHGSTSVPSQERTEFASGEALAENTGPDIAYQTSVDPHSPTAANLSNPSIDTSNTTSRAASISEATGRDAPLSVADLTPSRTDPYQGEQQIGSSAENNALSAKETMEHEQSVIPAIFASVGSEPAVNVEEHLLSGMNAPLLHSDAQSHTADELNIHNESKTRNIVGENAVEEPGINEKSFTQVPADLPPKQSAEETHSIAEQAPKHPPPNVATNFAASHPLNTQIRGGQHLMSTAAENQLLSPSTTSEVSKPSSPHSSPVLSPQEITLAELRAQKAALLDTLKALPAIQVLIEESQASHVDMSDDDGEPTEADITAAANKIVKEHIRLLHDYNELKDVGQGLMGIIADQRGLRIVEVQDEFGIDAND</sequence>
<accession>A0ACC2IFU9</accession>
<evidence type="ECO:0000313" key="2">
    <source>
        <dbReference type="Proteomes" id="UP001153331"/>
    </source>
</evidence>